<dbReference type="InterPro" id="IPR036849">
    <property type="entry name" value="Enolase-like_C_sf"/>
</dbReference>
<dbReference type="EMBL" id="VDFO01000021">
    <property type="protein sequence ID" value="MQS97585.1"/>
    <property type="molecule type" value="Genomic_DNA"/>
</dbReference>
<feature type="domain" description="Mandelate racemase/muconate lactonizing enzyme C-terminal" evidence="8">
    <location>
        <begin position="143"/>
        <end position="242"/>
    </location>
</feature>
<dbReference type="InterPro" id="IPR029065">
    <property type="entry name" value="Enolase_C-like"/>
</dbReference>
<dbReference type="SFLD" id="SFLDF00009">
    <property type="entry name" value="o-succinylbenzoate_synthase"/>
    <property type="match status" value="1"/>
</dbReference>
<dbReference type="AlphaFoldDB" id="A0A5P0ZXF5"/>
<dbReference type="Proteomes" id="UP000414364">
    <property type="component" value="Unassembled WGS sequence"/>
</dbReference>
<dbReference type="InterPro" id="IPR013341">
    <property type="entry name" value="Mandelate_racemase_N_dom"/>
</dbReference>
<gene>
    <name evidence="10" type="ORF">FHL05_06745</name>
    <name evidence="9" type="ORF">FHL06_01900</name>
</gene>
<comment type="caution">
    <text evidence="10">The sequence shown here is derived from an EMBL/GenBank/DDBJ whole genome shotgun (WGS) entry which is preliminary data.</text>
</comment>
<evidence type="ECO:0000256" key="2">
    <source>
        <dbReference type="ARBA" id="ARBA00022723"/>
    </source>
</evidence>
<dbReference type="RefSeq" id="WP_153384563.1">
    <property type="nucleotide sequence ID" value="NZ_VDFO01000021.1"/>
</dbReference>
<dbReference type="CDD" id="cd03319">
    <property type="entry name" value="L-Ala-DL-Glu_epimerase"/>
    <property type="match status" value="1"/>
</dbReference>
<dbReference type="SFLD" id="SFLDS00001">
    <property type="entry name" value="Enolase"/>
    <property type="match status" value="1"/>
</dbReference>
<reference evidence="11 12" key="1">
    <citation type="journal article" date="2019" name="Syst. Appl. Microbiol.">
        <title>Polyphasic characterization of two novel Lactobacillus spp. isolated from blown salami packages: Description of Lactobacillus halodurans sp. nov. and Lactobacillus salsicarnum sp. nov.</title>
        <authorList>
            <person name="Schuster J.A."/>
            <person name="Klingl A."/>
            <person name="Vogel R.F."/>
            <person name="Ehrmann M.A."/>
        </authorList>
    </citation>
    <scope>NUCLEOTIDE SEQUENCE [LARGE SCALE GENOMIC DNA]</scope>
    <source>
        <strain evidence="10 11">TMW 1.1920</strain>
        <strain evidence="9 12">TMW 1.2172</strain>
    </source>
</reference>
<comment type="cofactor">
    <cofactor evidence="6 7">
        <name>Mg(2+)</name>
        <dbReference type="ChEBI" id="CHEBI:18420"/>
    </cofactor>
    <text evidence="6 7">Binds 1 Mg(2+) ion per subunit.</text>
</comment>
<feature type="active site" description="Proton acceptor; specific for (R)-substrate epimerization" evidence="5">
    <location>
        <position position="164"/>
    </location>
</feature>
<name>A0A5P0ZXF5_9LACO</name>
<dbReference type="SUPFAM" id="SSF54826">
    <property type="entry name" value="Enolase N-terminal domain-like"/>
    <property type="match status" value="1"/>
</dbReference>
<evidence type="ECO:0000256" key="5">
    <source>
        <dbReference type="PIRSR" id="PIRSR634603-1"/>
    </source>
</evidence>
<feature type="binding site" evidence="6">
    <location>
        <position position="193"/>
    </location>
    <ligand>
        <name>Mg(2+)</name>
        <dbReference type="ChEBI" id="CHEBI:18420"/>
    </ligand>
</feature>
<evidence type="ECO:0000256" key="1">
    <source>
        <dbReference type="ARBA" id="ARBA00008031"/>
    </source>
</evidence>
<dbReference type="InterPro" id="IPR034603">
    <property type="entry name" value="Dipeptide_epimerase"/>
</dbReference>
<dbReference type="Proteomes" id="UP000371423">
    <property type="component" value="Unassembled WGS sequence"/>
</dbReference>
<keyword evidence="11" id="KW-1185">Reference proteome</keyword>
<dbReference type="InterPro" id="IPR029017">
    <property type="entry name" value="Enolase-like_N"/>
</dbReference>
<evidence type="ECO:0000313" key="9">
    <source>
        <dbReference type="EMBL" id="MQS75151.1"/>
    </source>
</evidence>
<dbReference type="GO" id="GO:0046872">
    <property type="term" value="F:metal ion binding"/>
    <property type="evidence" value="ECO:0007669"/>
    <property type="project" value="UniProtKB-KW"/>
</dbReference>
<dbReference type="Pfam" id="PF02746">
    <property type="entry name" value="MR_MLE_N"/>
    <property type="match status" value="1"/>
</dbReference>
<dbReference type="PANTHER" id="PTHR48073:SF2">
    <property type="entry name" value="O-SUCCINYLBENZOATE SYNTHASE"/>
    <property type="match status" value="1"/>
</dbReference>
<proteinExistence type="inferred from homology"/>
<accession>A0A5P0ZXF5</accession>
<dbReference type="PANTHER" id="PTHR48073">
    <property type="entry name" value="O-SUCCINYLBENZOATE SYNTHASE-RELATED"/>
    <property type="match status" value="1"/>
</dbReference>
<keyword evidence="3 6" id="KW-0460">Magnesium</keyword>
<evidence type="ECO:0000256" key="4">
    <source>
        <dbReference type="ARBA" id="ARBA00023235"/>
    </source>
</evidence>
<keyword evidence="2 6" id="KW-0479">Metal-binding</keyword>
<sequence>MNVISKIKCEVIRKKLKSPFITALHEVDEMQAVKVYIKLNNGLIGIGTATPNEKVTGDTLKSTYCIMEDIIKPQLLKKSIDEWNKLLYLLQNIIANNTPAKAAYEIALYDLRSKLEGVSLTYMLGNGKYEPITTDYTISIKSHDQVISDAKNKVKEGFHFLKIKLGNGNFNKDVQIPMDLAIDLPNDVSFRIDINQAWTVKETLYAIKEWTKFGLNIDFVEQPVNKLDVYGMKLITEKSSYNIMADESVFSPSDALLMIRNHACDLINIKLMKTGGISQAQKINDIAEASGIKCMIGCMIECPESISAAISFASSNENVIYADLDSVNMIDEKEDFGFSINKDKLIPSKKIGLGGTNEK</sequence>
<keyword evidence="4 7" id="KW-0413">Isomerase</keyword>
<dbReference type="GO" id="GO:0016855">
    <property type="term" value="F:racemase and epimerase activity, acting on amino acids and derivatives"/>
    <property type="evidence" value="ECO:0007669"/>
    <property type="project" value="UniProtKB-UniRule"/>
</dbReference>
<evidence type="ECO:0000256" key="3">
    <source>
        <dbReference type="ARBA" id="ARBA00022842"/>
    </source>
</evidence>
<comment type="similarity">
    <text evidence="1 7">Belongs to the mandelate racemase/muconate lactonizing enzyme family.</text>
</comment>
<dbReference type="Gene3D" id="3.30.390.10">
    <property type="entry name" value="Enolase-like, N-terminal domain"/>
    <property type="match status" value="1"/>
</dbReference>
<dbReference type="Pfam" id="PF13378">
    <property type="entry name" value="MR_MLE_C"/>
    <property type="match status" value="1"/>
</dbReference>
<protein>
    <recommendedName>
        <fullName evidence="7">Dipeptide epimerase</fullName>
        <ecNumber evidence="7">5.1.1.-</ecNumber>
    </recommendedName>
</protein>
<dbReference type="SMART" id="SM00922">
    <property type="entry name" value="MR_MLE"/>
    <property type="match status" value="1"/>
</dbReference>
<evidence type="ECO:0000313" key="12">
    <source>
        <dbReference type="Proteomes" id="UP000414364"/>
    </source>
</evidence>
<evidence type="ECO:0000313" key="11">
    <source>
        <dbReference type="Proteomes" id="UP000371423"/>
    </source>
</evidence>
<feature type="binding site" evidence="6">
    <location>
        <position position="221"/>
    </location>
    <ligand>
        <name>Mg(2+)</name>
        <dbReference type="ChEBI" id="CHEBI:18420"/>
    </ligand>
</feature>
<evidence type="ECO:0000313" key="10">
    <source>
        <dbReference type="EMBL" id="MQS97585.1"/>
    </source>
</evidence>
<dbReference type="OrthoDB" id="9775391at2"/>
<dbReference type="SUPFAM" id="SSF51604">
    <property type="entry name" value="Enolase C-terminal domain-like"/>
    <property type="match status" value="1"/>
</dbReference>
<dbReference type="Gene3D" id="3.20.20.120">
    <property type="entry name" value="Enolase-like C-terminal domain"/>
    <property type="match status" value="1"/>
</dbReference>
<feature type="binding site" evidence="6">
    <location>
        <position position="246"/>
    </location>
    <ligand>
        <name>Mg(2+)</name>
        <dbReference type="ChEBI" id="CHEBI:18420"/>
    </ligand>
</feature>
<evidence type="ECO:0000259" key="8">
    <source>
        <dbReference type="SMART" id="SM00922"/>
    </source>
</evidence>
<feature type="active site" description="Proton acceptor; specific for (S)-substrate epimerization" evidence="5">
    <location>
        <position position="270"/>
    </location>
</feature>
<evidence type="ECO:0000256" key="6">
    <source>
        <dbReference type="PIRSR" id="PIRSR634603-3"/>
    </source>
</evidence>
<dbReference type="EMBL" id="VDFP01000002">
    <property type="protein sequence ID" value="MQS75151.1"/>
    <property type="molecule type" value="Genomic_DNA"/>
</dbReference>
<dbReference type="InterPro" id="IPR013342">
    <property type="entry name" value="Mandelate_racemase_C"/>
</dbReference>
<dbReference type="SFLD" id="SFLDG00180">
    <property type="entry name" value="muconate_cycloisomerase"/>
    <property type="match status" value="1"/>
</dbReference>
<dbReference type="EC" id="5.1.1.-" evidence="7"/>
<organism evidence="10 11">
    <name type="scientific">Companilactobacillus halodurans</name>
    <dbReference type="NCBI Taxonomy" id="2584183"/>
    <lineage>
        <taxon>Bacteria</taxon>
        <taxon>Bacillati</taxon>
        <taxon>Bacillota</taxon>
        <taxon>Bacilli</taxon>
        <taxon>Lactobacillales</taxon>
        <taxon>Lactobacillaceae</taxon>
        <taxon>Companilactobacillus</taxon>
    </lineage>
</organism>
<evidence type="ECO:0000256" key="7">
    <source>
        <dbReference type="RuleBase" id="RU366006"/>
    </source>
</evidence>